<dbReference type="EMBL" id="AP023356">
    <property type="protein sequence ID" value="BCJ39860.1"/>
    <property type="molecule type" value="Genomic_DNA"/>
</dbReference>
<dbReference type="Proteomes" id="UP000676967">
    <property type="component" value="Chromosome"/>
</dbReference>
<evidence type="ECO:0000313" key="2">
    <source>
        <dbReference type="Proteomes" id="UP000676967"/>
    </source>
</evidence>
<protein>
    <submittedName>
        <fullName evidence="1">Uncharacterized protein</fullName>
    </submittedName>
</protein>
<dbReference type="RefSeq" id="WP_189330745.1">
    <property type="nucleotide sequence ID" value="NZ_AP023356.1"/>
</dbReference>
<name>A0ABN6C2U7_9ACTN</name>
<reference evidence="1 2" key="1">
    <citation type="submission" date="2020-08" db="EMBL/GenBank/DDBJ databases">
        <title>Whole genome shotgun sequence of Actinoplanes ianthinogenes NBRC 13996.</title>
        <authorList>
            <person name="Komaki H."/>
            <person name="Tamura T."/>
        </authorList>
    </citation>
    <scope>NUCLEOTIDE SEQUENCE [LARGE SCALE GENOMIC DNA]</scope>
    <source>
        <strain evidence="1 2">NBRC 13996</strain>
    </source>
</reference>
<proteinExistence type="predicted"/>
<evidence type="ECO:0000313" key="1">
    <source>
        <dbReference type="EMBL" id="BCJ39860.1"/>
    </source>
</evidence>
<organism evidence="1 2">
    <name type="scientific">Actinoplanes ianthinogenes</name>
    <dbReference type="NCBI Taxonomy" id="122358"/>
    <lineage>
        <taxon>Bacteria</taxon>
        <taxon>Bacillati</taxon>
        <taxon>Actinomycetota</taxon>
        <taxon>Actinomycetes</taxon>
        <taxon>Micromonosporales</taxon>
        <taxon>Micromonosporaceae</taxon>
        <taxon>Actinoplanes</taxon>
    </lineage>
</organism>
<sequence>MTTPIDRRLGELRAEREAGEALLASLIHQENECRETLLRIAGAILVLEELAADPSFAGPTPSAPAAPVS</sequence>
<accession>A0ABN6C2U7</accession>
<keyword evidence="2" id="KW-1185">Reference proteome</keyword>
<gene>
    <name evidence="1" type="ORF">Aiant_05170</name>
</gene>